<protein>
    <submittedName>
        <fullName evidence="7">DegS peptidase</fullName>
    </submittedName>
    <submittedName>
        <fullName evidence="8">Serine protease</fullName>
    </submittedName>
</protein>
<dbReference type="SUPFAM" id="SSF50494">
    <property type="entry name" value="Trypsin-like serine proteases"/>
    <property type="match status" value="1"/>
</dbReference>
<dbReference type="InterPro" id="IPR009003">
    <property type="entry name" value="Peptidase_S1_PA"/>
</dbReference>
<evidence type="ECO:0000256" key="4">
    <source>
        <dbReference type="ARBA" id="ARBA00022825"/>
    </source>
</evidence>
<dbReference type="Gene3D" id="2.30.42.10">
    <property type="match status" value="1"/>
</dbReference>
<proteinExistence type="inferred from homology"/>
<dbReference type="EMBL" id="PIPK01000002">
    <property type="protein sequence ID" value="RUO27592.1"/>
    <property type="molecule type" value="Genomic_DNA"/>
</dbReference>
<keyword evidence="3" id="KW-0378">Hydrolase</keyword>
<dbReference type="InterPro" id="IPR043504">
    <property type="entry name" value="Peptidase_S1_PA_chymotrypsin"/>
</dbReference>
<dbReference type="GO" id="GO:0004252">
    <property type="term" value="F:serine-type endopeptidase activity"/>
    <property type="evidence" value="ECO:0007669"/>
    <property type="project" value="InterPro"/>
</dbReference>
<dbReference type="AlphaFoldDB" id="A0A327X034"/>
<evidence type="ECO:0000256" key="1">
    <source>
        <dbReference type="ARBA" id="ARBA00010541"/>
    </source>
</evidence>
<evidence type="ECO:0000313" key="9">
    <source>
        <dbReference type="Proteomes" id="UP000249203"/>
    </source>
</evidence>
<dbReference type="FunFam" id="2.40.10.10:FF:000001">
    <property type="entry name" value="Periplasmic serine protease DegS"/>
    <property type="match status" value="1"/>
</dbReference>
<dbReference type="GO" id="GO:0006515">
    <property type="term" value="P:protein quality control for misfolded or incompletely synthesized proteins"/>
    <property type="evidence" value="ECO:0007669"/>
    <property type="project" value="TreeGrafter"/>
</dbReference>
<dbReference type="PANTHER" id="PTHR22939">
    <property type="entry name" value="SERINE PROTEASE FAMILY S1C HTRA-RELATED"/>
    <property type="match status" value="1"/>
</dbReference>
<keyword evidence="4" id="KW-0720">Serine protease</keyword>
<evidence type="ECO:0000313" key="7">
    <source>
        <dbReference type="EMBL" id="RAJ99265.1"/>
    </source>
</evidence>
<dbReference type="InterPro" id="IPR041489">
    <property type="entry name" value="PDZ_6"/>
</dbReference>
<dbReference type="SUPFAM" id="SSF50156">
    <property type="entry name" value="PDZ domain-like"/>
    <property type="match status" value="1"/>
</dbReference>
<dbReference type="Pfam" id="PF17820">
    <property type="entry name" value="PDZ_6"/>
    <property type="match status" value="1"/>
</dbReference>
<dbReference type="SMART" id="SM00228">
    <property type="entry name" value="PDZ"/>
    <property type="match status" value="1"/>
</dbReference>
<comment type="caution">
    <text evidence="7">The sequence shown here is derived from an EMBL/GenBank/DDBJ whole genome shotgun (WGS) entry which is preliminary data.</text>
</comment>
<reference evidence="7 9" key="2">
    <citation type="submission" date="2018-06" db="EMBL/GenBank/DDBJ databases">
        <title>Genomic Encyclopedia of Type Strains, Phase III (KMG-III): the genomes of soil and plant-associated and newly described type strains.</title>
        <authorList>
            <person name="Whitman W."/>
        </authorList>
    </citation>
    <scope>NUCLEOTIDE SEQUENCE [LARGE SCALE GENOMIC DNA]</scope>
    <source>
        <strain evidence="7 9">CGMCC 1.15366</strain>
    </source>
</reference>
<dbReference type="PRINTS" id="PR00834">
    <property type="entry name" value="PROTEASES2C"/>
</dbReference>
<dbReference type="Pfam" id="PF13365">
    <property type="entry name" value="Trypsin_2"/>
    <property type="match status" value="1"/>
</dbReference>
<dbReference type="InterPro" id="IPR001478">
    <property type="entry name" value="PDZ"/>
</dbReference>
<sequence>MKKASHPLIQLIIKPALMGLLVAATVIGVLPFVSSLGPQPHVADPQPASYAQAVNRASPAVVNIYTESIRQGPFDPRPRSSLRLGSGVIMDSRGFILTADHVVSGVDEIRVALQDGRLMGAQLVGSDRLTDLAVLRIDADNLPVIPQNNDIQTRVGDVVLAIGNPYNLGQTVTQGIISATGRAGLAERTGGLSSGYSDFLQMDAAINEGNSGGALVNSRGELVGINNVSFQSQIANRATTGIYFAVPYRLARRIMQQIISDGVVVRGYIGITAEQHYNTNQDIRGLLISAVDPQGPAANAGIQVGDFIYEIGGEPIQSVNQGLDIVAETRPGEVLDVLFYRDVRPMQARVRISRLGDNQ</sequence>
<evidence type="ECO:0000256" key="3">
    <source>
        <dbReference type="ARBA" id="ARBA00022801"/>
    </source>
</evidence>
<feature type="domain" description="PDZ" evidence="6">
    <location>
        <begin position="266"/>
        <end position="321"/>
    </location>
</feature>
<dbReference type="Gene3D" id="2.40.10.10">
    <property type="entry name" value="Trypsin-like serine proteases"/>
    <property type="match status" value="2"/>
</dbReference>
<dbReference type="InterPro" id="IPR001940">
    <property type="entry name" value="Peptidase_S1C"/>
</dbReference>
<keyword evidence="2 8" id="KW-0645">Protease</keyword>
<evidence type="ECO:0000256" key="2">
    <source>
        <dbReference type="ARBA" id="ARBA00022670"/>
    </source>
</evidence>
<gene>
    <name evidence="7" type="ORF">B0I24_103265</name>
    <name evidence="8" type="ORF">CWE07_02920</name>
</gene>
<keyword evidence="5" id="KW-1133">Transmembrane helix</keyword>
<dbReference type="PANTHER" id="PTHR22939:SF101">
    <property type="entry name" value="PERIPLASMIC PH-DEPENDENT SERINE ENDOPROTEASE DEGQ"/>
    <property type="match status" value="1"/>
</dbReference>
<comment type="similarity">
    <text evidence="1">Belongs to the peptidase S1C family.</text>
</comment>
<feature type="transmembrane region" description="Helical" evidence="5">
    <location>
        <begin position="12"/>
        <end position="33"/>
    </location>
</feature>
<evidence type="ECO:0000256" key="5">
    <source>
        <dbReference type="SAM" id="Phobius"/>
    </source>
</evidence>
<evidence type="ECO:0000259" key="6">
    <source>
        <dbReference type="PROSITE" id="PS50106"/>
    </source>
</evidence>
<keyword evidence="5" id="KW-0812">Transmembrane</keyword>
<evidence type="ECO:0000313" key="8">
    <source>
        <dbReference type="EMBL" id="RUO27592.1"/>
    </source>
</evidence>
<dbReference type="RefSeq" id="WP_111568867.1">
    <property type="nucleotide sequence ID" value="NZ_PIPK01000002.1"/>
</dbReference>
<evidence type="ECO:0000313" key="10">
    <source>
        <dbReference type="Proteomes" id="UP000287865"/>
    </source>
</evidence>
<name>A0A327X034_9GAMM</name>
<dbReference type="OrthoDB" id="9758917at2"/>
<keyword evidence="5" id="KW-0472">Membrane</keyword>
<keyword evidence="10" id="KW-1185">Reference proteome</keyword>
<dbReference type="InterPro" id="IPR036034">
    <property type="entry name" value="PDZ_sf"/>
</dbReference>
<organism evidence="7 9">
    <name type="scientific">Aliidiomarina maris</name>
    <dbReference type="NCBI Taxonomy" id="531312"/>
    <lineage>
        <taxon>Bacteria</taxon>
        <taxon>Pseudomonadati</taxon>
        <taxon>Pseudomonadota</taxon>
        <taxon>Gammaproteobacteria</taxon>
        <taxon>Alteromonadales</taxon>
        <taxon>Idiomarinaceae</taxon>
        <taxon>Aliidiomarina</taxon>
    </lineage>
</organism>
<reference evidence="8 10" key="1">
    <citation type="journal article" date="2018" name="Front. Microbiol.">
        <title>Genome-Based Analysis Reveals the Taxonomy and Diversity of the Family Idiomarinaceae.</title>
        <authorList>
            <person name="Liu Y."/>
            <person name="Lai Q."/>
            <person name="Shao Z."/>
        </authorList>
    </citation>
    <scope>NUCLEOTIDE SEQUENCE [LARGE SCALE GENOMIC DNA]</scope>
    <source>
        <strain evidence="8 10">CF12-14</strain>
    </source>
</reference>
<accession>A0A327X034</accession>
<dbReference type="GO" id="GO:0042597">
    <property type="term" value="C:periplasmic space"/>
    <property type="evidence" value="ECO:0007669"/>
    <property type="project" value="TreeGrafter"/>
</dbReference>
<dbReference type="Proteomes" id="UP000287865">
    <property type="component" value="Unassembled WGS sequence"/>
</dbReference>
<dbReference type="Proteomes" id="UP000249203">
    <property type="component" value="Unassembled WGS sequence"/>
</dbReference>
<dbReference type="EMBL" id="QLMD01000003">
    <property type="protein sequence ID" value="RAJ99265.1"/>
    <property type="molecule type" value="Genomic_DNA"/>
</dbReference>
<dbReference type="PROSITE" id="PS50106">
    <property type="entry name" value="PDZ"/>
    <property type="match status" value="1"/>
</dbReference>